<protein>
    <submittedName>
        <fullName evidence="3">Uncharacterized protein</fullName>
    </submittedName>
</protein>
<keyword evidence="2" id="KW-0732">Signal</keyword>
<dbReference type="OrthoDB" id="5561444at2759"/>
<keyword evidence="4" id="KW-1185">Reference proteome</keyword>
<feature type="compositionally biased region" description="Low complexity" evidence="1">
    <location>
        <begin position="208"/>
        <end position="219"/>
    </location>
</feature>
<gene>
    <name evidence="3" type="ORF">H4R26_005303</name>
</gene>
<evidence type="ECO:0000313" key="4">
    <source>
        <dbReference type="Proteomes" id="UP001150907"/>
    </source>
</evidence>
<proteinExistence type="predicted"/>
<dbReference type="EMBL" id="JANBQF010000849">
    <property type="protein sequence ID" value="KAJ1998840.1"/>
    <property type="molecule type" value="Genomic_DNA"/>
</dbReference>
<reference evidence="3" key="1">
    <citation type="submission" date="2022-07" db="EMBL/GenBank/DDBJ databases">
        <title>Phylogenomic reconstructions and comparative analyses of Kickxellomycotina fungi.</title>
        <authorList>
            <person name="Reynolds N.K."/>
            <person name="Stajich J.E."/>
            <person name="Barry K."/>
            <person name="Grigoriev I.V."/>
            <person name="Crous P."/>
            <person name="Smith M.E."/>
        </authorList>
    </citation>
    <scope>NUCLEOTIDE SEQUENCE</scope>
    <source>
        <strain evidence="3">IMI 214461</strain>
    </source>
</reference>
<feature type="chain" id="PRO_5040809937" evidence="2">
    <location>
        <begin position="17"/>
        <end position="219"/>
    </location>
</feature>
<dbReference type="Proteomes" id="UP001150907">
    <property type="component" value="Unassembled WGS sequence"/>
</dbReference>
<sequence>MRAFTAILVSSVAVNAQEIGFSGGASVASGTSAINNPNINNGWQADSSLFSSGEGGGGNLFNGVSNSHFVSINSNAAIQDNLLNNPALVNVAGNSGWTANGDKNALGPVQNSFGGAPGTFFRRGGNVIFAGGYHGAGPAVSLPPIVYHPVQAPYAAPVAVLAASPHYVVPIVPVPKPVPEPAVYSAPPPAPKPTQHSAPPPPPPPPAVSYAAAPVAINK</sequence>
<evidence type="ECO:0000256" key="1">
    <source>
        <dbReference type="SAM" id="MobiDB-lite"/>
    </source>
</evidence>
<feature type="compositionally biased region" description="Pro residues" evidence="1">
    <location>
        <begin position="182"/>
        <end position="207"/>
    </location>
</feature>
<comment type="caution">
    <text evidence="3">The sequence shown here is derived from an EMBL/GenBank/DDBJ whole genome shotgun (WGS) entry which is preliminary data.</text>
</comment>
<dbReference type="AlphaFoldDB" id="A0A9W8BEH6"/>
<evidence type="ECO:0000256" key="2">
    <source>
        <dbReference type="SAM" id="SignalP"/>
    </source>
</evidence>
<feature type="signal peptide" evidence="2">
    <location>
        <begin position="1"/>
        <end position="16"/>
    </location>
</feature>
<accession>A0A9W8BEH6</accession>
<feature type="region of interest" description="Disordered" evidence="1">
    <location>
        <begin position="182"/>
        <end position="219"/>
    </location>
</feature>
<organism evidence="3 4">
    <name type="scientific">Coemansia thaxteri</name>
    <dbReference type="NCBI Taxonomy" id="2663907"/>
    <lineage>
        <taxon>Eukaryota</taxon>
        <taxon>Fungi</taxon>
        <taxon>Fungi incertae sedis</taxon>
        <taxon>Zoopagomycota</taxon>
        <taxon>Kickxellomycotina</taxon>
        <taxon>Kickxellomycetes</taxon>
        <taxon>Kickxellales</taxon>
        <taxon>Kickxellaceae</taxon>
        <taxon>Coemansia</taxon>
    </lineage>
</organism>
<evidence type="ECO:0000313" key="3">
    <source>
        <dbReference type="EMBL" id="KAJ1998840.1"/>
    </source>
</evidence>
<name>A0A9W8BEH6_9FUNG</name>